<gene>
    <name evidence="7" type="primary">gcfc2</name>
</gene>
<comment type="subcellular location">
    <subcellularLocation>
        <location evidence="1">Nucleus</location>
    </subcellularLocation>
</comment>
<feature type="compositionally biased region" description="Basic and acidic residues" evidence="4">
    <location>
        <begin position="183"/>
        <end position="192"/>
    </location>
</feature>
<reference evidence="7" key="1">
    <citation type="submission" date="2025-08" db="UniProtKB">
        <authorList>
            <consortium name="RefSeq"/>
        </authorList>
    </citation>
    <scope>IDENTIFICATION</scope>
</reference>
<dbReference type="InParanoid" id="A0A6J2W115"/>
<feature type="compositionally biased region" description="Acidic residues" evidence="4">
    <location>
        <begin position="216"/>
        <end position="234"/>
    </location>
</feature>
<organism evidence="6 7">
    <name type="scientific">Chanos chanos</name>
    <name type="common">Milkfish</name>
    <name type="synonym">Mugil chanos</name>
    <dbReference type="NCBI Taxonomy" id="29144"/>
    <lineage>
        <taxon>Eukaryota</taxon>
        <taxon>Metazoa</taxon>
        <taxon>Chordata</taxon>
        <taxon>Craniata</taxon>
        <taxon>Vertebrata</taxon>
        <taxon>Euteleostomi</taxon>
        <taxon>Actinopterygii</taxon>
        <taxon>Neopterygii</taxon>
        <taxon>Teleostei</taxon>
        <taxon>Ostariophysi</taxon>
        <taxon>Gonorynchiformes</taxon>
        <taxon>Chanidae</taxon>
        <taxon>Chanos</taxon>
    </lineage>
</organism>
<feature type="region of interest" description="Disordered" evidence="4">
    <location>
        <begin position="123"/>
        <end position="278"/>
    </location>
</feature>
<dbReference type="GO" id="GO:0005634">
    <property type="term" value="C:nucleus"/>
    <property type="evidence" value="ECO:0007669"/>
    <property type="project" value="UniProtKB-SubCell"/>
</dbReference>
<dbReference type="PANTHER" id="PTHR12214:SF4">
    <property type="entry name" value="INTRON LARGE COMPLEX COMPONENT GCFC2"/>
    <property type="match status" value="1"/>
</dbReference>
<feature type="region of interest" description="Disordered" evidence="4">
    <location>
        <begin position="436"/>
        <end position="471"/>
    </location>
</feature>
<evidence type="ECO:0000259" key="5">
    <source>
        <dbReference type="Pfam" id="PF07842"/>
    </source>
</evidence>
<dbReference type="Proteomes" id="UP000504632">
    <property type="component" value="Chromosome 1"/>
</dbReference>
<dbReference type="AlphaFoldDB" id="A0A6J2W115"/>
<dbReference type="RefSeq" id="XP_030637997.1">
    <property type="nucleotide sequence ID" value="XM_030782137.1"/>
</dbReference>
<dbReference type="CTD" id="6936"/>
<dbReference type="InterPro" id="IPR012890">
    <property type="entry name" value="GCFC2-like"/>
</dbReference>
<feature type="compositionally biased region" description="Basic and acidic residues" evidence="4">
    <location>
        <begin position="137"/>
        <end position="146"/>
    </location>
</feature>
<feature type="compositionally biased region" description="Low complexity" evidence="4">
    <location>
        <begin position="79"/>
        <end position="95"/>
    </location>
</feature>
<evidence type="ECO:0000313" key="7">
    <source>
        <dbReference type="RefSeq" id="XP_030637997.1"/>
    </source>
</evidence>
<dbReference type="GeneID" id="115818688"/>
<evidence type="ECO:0000313" key="6">
    <source>
        <dbReference type="Proteomes" id="UP000504632"/>
    </source>
</evidence>
<evidence type="ECO:0000256" key="2">
    <source>
        <dbReference type="ARBA" id="ARBA00010801"/>
    </source>
</evidence>
<dbReference type="GO" id="GO:0003677">
    <property type="term" value="F:DNA binding"/>
    <property type="evidence" value="ECO:0007669"/>
    <property type="project" value="UniProtKB-KW"/>
</dbReference>
<dbReference type="InterPro" id="IPR022783">
    <property type="entry name" value="GCFC_dom"/>
</dbReference>
<evidence type="ECO:0000256" key="1">
    <source>
        <dbReference type="ARBA" id="ARBA00004123"/>
    </source>
</evidence>
<feature type="compositionally biased region" description="Basic and acidic residues" evidence="4">
    <location>
        <begin position="235"/>
        <end position="254"/>
    </location>
</feature>
<dbReference type="GO" id="GO:0000398">
    <property type="term" value="P:mRNA splicing, via spliceosome"/>
    <property type="evidence" value="ECO:0007669"/>
    <property type="project" value="InterPro"/>
</dbReference>
<accession>A0A6J2W115</accession>
<feature type="compositionally biased region" description="Acidic residues" evidence="4">
    <location>
        <begin position="147"/>
        <end position="163"/>
    </location>
</feature>
<dbReference type="OrthoDB" id="546434at2759"/>
<feature type="compositionally biased region" description="Basic and acidic residues" evidence="4">
    <location>
        <begin position="96"/>
        <end position="109"/>
    </location>
</feature>
<protein>
    <submittedName>
        <fullName evidence="7">Intron Large complex component GCFC2</fullName>
    </submittedName>
</protein>
<keyword evidence="3" id="KW-0539">Nucleus</keyword>
<evidence type="ECO:0000256" key="3">
    <source>
        <dbReference type="ARBA" id="ARBA00023242"/>
    </source>
</evidence>
<feature type="compositionally biased region" description="Low complexity" evidence="4">
    <location>
        <begin position="164"/>
        <end position="180"/>
    </location>
</feature>
<dbReference type="PANTHER" id="PTHR12214">
    <property type="entry name" value="GC-RICH SEQUENCE DNA-BINDING FACTOR"/>
    <property type="match status" value="1"/>
</dbReference>
<feature type="compositionally biased region" description="Polar residues" evidence="4">
    <location>
        <begin position="43"/>
        <end position="57"/>
    </location>
</feature>
<evidence type="ECO:0000256" key="4">
    <source>
        <dbReference type="SAM" id="MobiDB-lite"/>
    </source>
</evidence>
<feature type="compositionally biased region" description="Basic residues" evidence="4">
    <location>
        <begin position="1"/>
        <end position="11"/>
    </location>
</feature>
<dbReference type="Pfam" id="PF07842">
    <property type="entry name" value="GCFC"/>
    <property type="match status" value="1"/>
</dbReference>
<keyword evidence="6" id="KW-1185">Reference proteome</keyword>
<comment type="similarity">
    <text evidence="2">Belongs to the GCF family.</text>
</comment>
<feature type="domain" description="GCF C-terminal" evidence="5">
    <location>
        <begin position="502"/>
        <end position="714"/>
    </location>
</feature>
<proteinExistence type="inferred from homology"/>
<feature type="region of interest" description="Disordered" evidence="4">
    <location>
        <begin position="1"/>
        <end position="109"/>
    </location>
</feature>
<name>A0A6J2W115_CHACN</name>
<sequence length="818" mass="93302">MFNKKTRRNFRQRKDDSSEDDENGKGDRESNGNQATAVIAKPTNFQRRGISCSSKPNETPPHKSESSDAEDAVEDLVAVKSQSSKVTSMSSTLSFSDDKESTKGDDFKVRKCANKAVVFQVRKKEKTLASSIRPQAKKQEVSKTPEESSESAEDVPADSEDDNSSTMSSSSSTSRPQSVTIPDARKIHAAKEQRRRMRGQRDYIPLDGDRESTPEMGEEEEMDNEERDSDNEPDDHERRIEFAPKSKTLRERMAETMGESDSEQSQSDSEEKEGQSLWEEQQIGKGFKRHHVKFFNLLLKQRQKKVDIPKSLPPISTEVIKRRIIGKLESLREVHRAREAELRRIQFEIESSKESLEGLENGSADEQLRFYRSMNVFTHNLVECLSEKMALINSVELDMHTLYFDQTEALLSQRRTAVREESARLQKLSYNTDSCSNGDAVEVSKPTTDSLAGSSEEDWGRVPADMEPTPEQEAELQNKRADILKRSRDIFADVQEDFFNVKKILSRFNEWRVSFPDSYNNAYISLCLPKLLSPLIRHQLIGWNPLKVEGEDFEALPWYSAVETFCHGQGFEESEKMDRKTLPGIIEKAILPKVQGFVEFVWDPLSWQQSQCLASLCKRLQDDYSIFSGELSKTAKAFMEAVTLRLRSAVDDDVFIPLYPKKFLEDRTSPQFKFQNQQFWSAVKLLSIFALWDGLVPDHVLKELALDKLLNRYLMMTLLNESSLPHSVHKCRKVAVCFPRSWFEQVDTQTSLPQLKNFSSHLVQTAQAICKADPDPGSRRELLSGLLSVLRSIKAEESINVITEQHQCKDLLDSLSVS</sequence>